<reference evidence="3 4" key="2">
    <citation type="submission" date="2015-05" db="EMBL/GenBank/DDBJ databases">
        <title>Lifestyle Evolution in Cyanobacterial Symbionts of Sponges.</title>
        <authorList>
            <person name="Burgsdorf I."/>
            <person name="Slaby B.M."/>
            <person name="Handley K.M."/>
            <person name="Haber M."/>
            <person name="Blom J."/>
            <person name="Marshall C.W."/>
            <person name="Gilbert J.A."/>
            <person name="Hentschel U."/>
            <person name="Steindler L."/>
        </authorList>
    </citation>
    <scope>NUCLEOTIDE SEQUENCE [LARGE SCALE GENOMIC DNA]</scope>
    <source>
        <strain evidence="3">15L</strain>
    </source>
</reference>
<gene>
    <name evidence="3" type="ORF">TQ37_05745</name>
</gene>
<dbReference type="Gene3D" id="1.20.5.1700">
    <property type="match status" value="1"/>
</dbReference>
<accession>A0A0G8AVT3</accession>
<reference evidence="3 4" key="1">
    <citation type="submission" date="2015-02" db="EMBL/GenBank/DDBJ databases">
        <authorList>
            <person name="Slaby B."/>
            <person name="Hentschel U."/>
        </authorList>
    </citation>
    <scope>NUCLEOTIDE SEQUENCE [LARGE SCALE GENOMIC DNA]</scope>
    <source>
        <strain evidence="3">15L</strain>
    </source>
</reference>
<name>A0A0G8AVT3_9SYNE</name>
<keyword evidence="1" id="KW-0175">Coiled coil</keyword>
<keyword evidence="2" id="KW-0812">Transmembrane</keyword>
<feature type="transmembrane region" description="Helical" evidence="2">
    <location>
        <begin position="14"/>
        <end position="32"/>
    </location>
</feature>
<dbReference type="Proteomes" id="UP000035037">
    <property type="component" value="Unassembled WGS sequence"/>
</dbReference>
<evidence type="ECO:0000256" key="2">
    <source>
        <dbReference type="SAM" id="Phobius"/>
    </source>
</evidence>
<proteinExistence type="predicted"/>
<dbReference type="AlphaFoldDB" id="A0A0G8AVT3"/>
<evidence type="ECO:0000256" key="1">
    <source>
        <dbReference type="SAM" id="Coils"/>
    </source>
</evidence>
<evidence type="ECO:0000313" key="4">
    <source>
        <dbReference type="Proteomes" id="UP000035037"/>
    </source>
</evidence>
<dbReference type="PATRIC" id="fig|1608419.3.peg.183"/>
<organism evidence="3 4">
    <name type="scientific">Candidatus Synechococcus spongiarum 15L</name>
    <dbReference type="NCBI Taxonomy" id="1608419"/>
    <lineage>
        <taxon>Bacteria</taxon>
        <taxon>Bacillati</taxon>
        <taxon>Cyanobacteriota</taxon>
        <taxon>Cyanophyceae</taxon>
        <taxon>Synechococcales</taxon>
        <taxon>Synechococcaceae</taxon>
        <taxon>Synechococcus</taxon>
    </lineage>
</organism>
<sequence length="101" mass="11438">MVLPPPSPSLLTDWIQPGALFTVVFGLAAFFWKEMKDLRAEMKDLRAEQKADLKDLKLELKAEFKADVAQLRADNAELRADNRVLSDKLDRLLENSLTAKP</sequence>
<keyword evidence="2" id="KW-0472">Membrane</keyword>
<feature type="coiled-coil region" evidence="1">
    <location>
        <begin position="35"/>
        <end position="95"/>
    </location>
</feature>
<protein>
    <submittedName>
        <fullName evidence="3">Uncharacterized protein</fullName>
    </submittedName>
</protein>
<evidence type="ECO:0000313" key="3">
    <source>
        <dbReference type="EMBL" id="KKZ12307.1"/>
    </source>
</evidence>
<dbReference type="EMBL" id="JYFQ01000113">
    <property type="protein sequence ID" value="KKZ12307.1"/>
    <property type="molecule type" value="Genomic_DNA"/>
</dbReference>
<keyword evidence="2" id="KW-1133">Transmembrane helix</keyword>
<comment type="caution">
    <text evidence="3">The sequence shown here is derived from an EMBL/GenBank/DDBJ whole genome shotgun (WGS) entry which is preliminary data.</text>
</comment>